<dbReference type="OrthoDB" id="199127at2157"/>
<protein>
    <submittedName>
        <fullName evidence="4">Ion transport 2 domain-containing protein</fullName>
    </submittedName>
</protein>
<dbReference type="EMBL" id="AOMB01000022">
    <property type="protein sequence ID" value="EMA39019.1"/>
    <property type="molecule type" value="Genomic_DNA"/>
</dbReference>
<evidence type="ECO:0000313" key="5">
    <source>
        <dbReference type="Proteomes" id="UP000011566"/>
    </source>
</evidence>
<dbReference type="SUPFAM" id="SSF141571">
    <property type="entry name" value="Pentapeptide repeat-like"/>
    <property type="match status" value="1"/>
</dbReference>
<dbReference type="PATRIC" id="fig|1132509.6.peg.1740"/>
<dbReference type="eggNOG" id="arCOG03124">
    <property type="taxonomic scope" value="Archaea"/>
</dbReference>
<gene>
    <name evidence="4" type="ORF">C447_07678</name>
</gene>
<dbReference type="Gene3D" id="1.10.287.70">
    <property type="match status" value="1"/>
</dbReference>
<keyword evidence="1" id="KW-0677">Repeat</keyword>
<dbReference type="Gene3D" id="2.160.20.80">
    <property type="entry name" value="E3 ubiquitin-protein ligase SopA"/>
    <property type="match status" value="1"/>
</dbReference>
<dbReference type="InterPro" id="IPR013099">
    <property type="entry name" value="K_chnl_dom"/>
</dbReference>
<feature type="transmembrane region" description="Helical" evidence="2">
    <location>
        <begin position="246"/>
        <end position="264"/>
    </location>
</feature>
<evidence type="ECO:0000256" key="1">
    <source>
        <dbReference type="ARBA" id="ARBA00022737"/>
    </source>
</evidence>
<reference evidence="4 5" key="1">
    <citation type="journal article" date="2014" name="PLoS Genet.">
        <title>Phylogenetically driven sequencing of extremely halophilic archaea reveals strategies for static and dynamic osmo-response.</title>
        <authorList>
            <person name="Becker E.A."/>
            <person name="Seitzer P.M."/>
            <person name="Tritt A."/>
            <person name="Larsen D."/>
            <person name="Krusor M."/>
            <person name="Yao A.I."/>
            <person name="Wu D."/>
            <person name="Madern D."/>
            <person name="Eisen J.A."/>
            <person name="Darling A.E."/>
            <person name="Facciotti M.T."/>
        </authorList>
    </citation>
    <scope>NUCLEOTIDE SEQUENCE [LARGE SCALE GENOMIC DNA]</scope>
    <source>
        <strain evidence="4 5">100A6</strain>
    </source>
</reference>
<name>M0M363_9EURY</name>
<evidence type="ECO:0000259" key="3">
    <source>
        <dbReference type="Pfam" id="PF07885"/>
    </source>
</evidence>
<dbReference type="eggNOG" id="arCOG03127">
    <property type="taxonomic scope" value="Archaea"/>
</dbReference>
<dbReference type="Proteomes" id="UP000011566">
    <property type="component" value="Unassembled WGS sequence"/>
</dbReference>
<organism evidence="4 5">
    <name type="scientific">Halococcus hamelinensis 100A6</name>
    <dbReference type="NCBI Taxonomy" id="1132509"/>
    <lineage>
        <taxon>Archaea</taxon>
        <taxon>Methanobacteriati</taxon>
        <taxon>Methanobacteriota</taxon>
        <taxon>Stenosarchaea group</taxon>
        <taxon>Halobacteria</taxon>
        <taxon>Halobacteriales</taxon>
        <taxon>Halococcaceae</taxon>
        <taxon>Halococcus</taxon>
    </lineage>
</organism>
<accession>M0M363</accession>
<dbReference type="PANTHER" id="PTHR47485:SF1">
    <property type="entry name" value="THYLAKOID LUMENAL 17.4 KDA PROTEIN, CHLOROPLASTIC"/>
    <property type="match status" value="1"/>
</dbReference>
<evidence type="ECO:0000313" key="4">
    <source>
        <dbReference type="EMBL" id="EMA39019.1"/>
    </source>
</evidence>
<keyword evidence="2" id="KW-0812">Transmembrane</keyword>
<proteinExistence type="predicted"/>
<keyword evidence="2" id="KW-0472">Membrane</keyword>
<sequence length="347" mass="38064">MATPADRCGYEQPVITRENVGAVCCWRPVWTGRERCVWHADEDEKPRAAFEAHPAERGERLDGAVLRGAFLTGADWFVDGTLIGADLSGAILRKTDFTGTDVRRANFRNADARGAVFDGANVEDAEFVDTEVQGASFENALFDRAVFREAHVDRNTRFGDRVAYDDDLEAVEGEALVVTAEAAIWTYKELQRLFGQNALPEVERRYYLREKDLRRRVAWLSGHYGRAVRLEAARWVTHYGTSPSRVVVSSLVLIVTCALLFPFTDGIREPATGTVIAYGPAGPAGMAAGELFATLFTSLYFSVITFGTLGYGDIQPVGTAARALASVESLLGALLLALLVYVLTRTL</sequence>
<dbReference type="InterPro" id="IPR001646">
    <property type="entry name" value="5peptide_repeat"/>
</dbReference>
<feature type="domain" description="Potassium channel" evidence="3">
    <location>
        <begin position="293"/>
        <end position="346"/>
    </location>
</feature>
<keyword evidence="5" id="KW-1185">Reference proteome</keyword>
<feature type="transmembrane region" description="Helical" evidence="2">
    <location>
        <begin position="291"/>
        <end position="311"/>
    </location>
</feature>
<evidence type="ECO:0000256" key="2">
    <source>
        <dbReference type="SAM" id="Phobius"/>
    </source>
</evidence>
<feature type="transmembrane region" description="Helical" evidence="2">
    <location>
        <begin position="323"/>
        <end position="344"/>
    </location>
</feature>
<dbReference type="AlphaFoldDB" id="M0M363"/>
<dbReference type="RefSeq" id="WP_007692552.1">
    <property type="nucleotide sequence ID" value="NZ_AJRK01000417.1"/>
</dbReference>
<dbReference type="PANTHER" id="PTHR47485">
    <property type="entry name" value="THYLAKOID LUMENAL 17.4 KDA PROTEIN, CHLOROPLASTIC"/>
    <property type="match status" value="1"/>
</dbReference>
<keyword evidence="2" id="KW-1133">Transmembrane helix</keyword>
<dbReference type="SUPFAM" id="SSF81324">
    <property type="entry name" value="Voltage-gated potassium channels"/>
    <property type="match status" value="1"/>
</dbReference>
<dbReference type="Pfam" id="PF00805">
    <property type="entry name" value="Pentapeptide"/>
    <property type="match status" value="1"/>
</dbReference>
<dbReference type="Pfam" id="PF07885">
    <property type="entry name" value="Ion_trans_2"/>
    <property type="match status" value="1"/>
</dbReference>
<comment type="caution">
    <text evidence="4">The sequence shown here is derived from an EMBL/GenBank/DDBJ whole genome shotgun (WGS) entry which is preliminary data.</text>
</comment>